<dbReference type="Proteomes" id="UP000447355">
    <property type="component" value="Unassembled WGS sequence"/>
</dbReference>
<sequence length="124" mass="13858">MTDHVFEVTWNGSASPDWTFDGQNKPEKMKVKPGEKIHFKFFPGLAIGDRLYQAVLLSGNETAAEDASPFGRPFPLVLESDNLLTVGKRHGVWGFCIVFSINEGVDKTRFFFVPDPELQVGSRP</sequence>
<dbReference type="EMBL" id="WWCX01000011">
    <property type="protein sequence ID" value="MYM94136.1"/>
    <property type="molecule type" value="Genomic_DNA"/>
</dbReference>
<evidence type="ECO:0000313" key="1">
    <source>
        <dbReference type="EMBL" id="MYM94136.1"/>
    </source>
</evidence>
<name>A0A845GL90_9BURK</name>
<proteinExistence type="predicted"/>
<dbReference type="AlphaFoldDB" id="A0A845GL90"/>
<accession>A0A845GL90</accession>
<comment type="caution">
    <text evidence="1">The sequence shown here is derived from an EMBL/GenBank/DDBJ whole genome shotgun (WGS) entry which is preliminary data.</text>
</comment>
<organism evidence="1 2">
    <name type="scientific">Duganella vulcania</name>
    <dbReference type="NCBI Taxonomy" id="2692166"/>
    <lineage>
        <taxon>Bacteria</taxon>
        <taxon>Pseudomonadati</taxon>
        <taxon>Pseudomonadota</taxon>
        <taxon>Betaproteobacteria</taxon>
        <taxon>Burkholderiales</taxon>
        <taxon>Oxalobacteraceae</taxon>
        <taxon>Telluria group</taxon>
        <taxon>Duganella</taxon>
    </lineage>
</organism>
<reference evidence="1" key="1">
    <citation type="submission" date="2019-12" db="EMBL/GenBank/DDBJ databases">
        <title>Novel species isolated from a subtropical stream in China.</title>
        <authorList>
            <person name="Lu H."/>
        </authorList>
    </citation>
    <scope>NUCLEOTIDE SEQUENCE [LARGE SCALE GENOMIC DNA]</scope>
    <source>
        <strain evidence="1">FT81W</strain>
    </source>
</reference>
<protein>
    <submittedName>
        <fullName evidence="1">Uncharacterized protein</fullName>
    </submittedName>
</protein>
<evidence type="ECO:0000313" key="2">
    <source>
        <dbReference type="Proteomes" id="UP000447355"/>
    </source>
</evidence>
<gene>
    <name evidence="1" type="ORF">GTP90_09730</name>
</gene>
<dbReference type="RefSeq" id="WP_161083331.1">
    <property type="nucleotide sequence ID" value="NZ_WWCX01000011.1"/>
</dbReference>